<feature type="compositionally biased region" description="Basic and acidic residues" evidence="1">
    <location>
        <begin position="320"/>
        <end position="329"/>
    </location>
</feature>
<proteinExistence type="predicted"/>
<name>A0A7J6MKW5_PERCH</name>
<sequence>MVDAAADSSAKKPTDAERLAAVKSVIPPLAPAPVHLKALYGRPSVFATYVDAGQGIEEPGASVPGPGAYDVPLDSVGCPQIRSHWRNEGGVPILAKNEKSWSRVYITRSHAKAVKGLDAPGVGTYDSDGSTLRKDKGVTFAISRRPDLSTQLGVGDRESPGPGYVDIRDKYVDGNVALKPSSSVAFSFSNRFSKGAPNGLMVGPGQYGDVGETAINPKRLCKSFSVGHRAYDKVKRPGCEEENKGRASRGPGPPLWRDIIKEGSKAHSFGRADRFAVAVGSKSAPSLRESARLPGPGQYRPEDVRTCIAMKSRKPFGDYPVERGSKEVGGRSLPGPGWLKESRLADVRNPSTTKFGKPPIKGRLNFRALLICKDRVWGVG</sequence>
<dbReference type="EMBL" id="JAAPAO010000118">
    <property type="protein sequence ID" value="KAF4672145.1"/>
    <property type="molecule type" value="Genomic_DNA"/>
</dbReference>
<dbReference type="OrthoDB" id="412034at2759"/>
<dbReference type="Proteomes" id="UP000591131">
    <property type="component" value="Unassembled WGS sequence"/>
</dbReference>
<organism evidence="2 3">
    <name type="scientific">Perkinsus chesapeaki</name>
    <name type="common">Clam parasite</name>
    <name type="synonym">Perkinsus andrewsi</name>
    <dbReference type="NCBI Taxonomy" id="330153"/>
    <lineage>
        <taxon>Eukaryota</taxon>
        <taxon>Sar</taxon>
        <taxon>Alveolata</taxon>
        <taxon>Perkinsozoa</taxon>
        <taxon>Perkinsea</taxon>
        <taxon>Perkinsida</taxon>
        <taxon>Perkinsidae</taxon>
        <taxon>Perkinsus</taxon>
    </lineage>
</organism>
<dbReference type="PANTHER" id="PTHR21580">
    <property type="entry name" value="SHIPPO-1-RELATED"/>
    <property type="match status" value="1"/>
</dbReference>
<dbReference type="AlphaFoldDB" id="A0A7J6MKW5"/>
<evidence type="ECO:0000256" key="1">
    <source>
        <dbReference type="SAM" id="MobiDB-lite"/>
    </source>
</evidence>
<protein>
    <submittedName>
        <fullName evidence="2">Uncharacterized protein</fullName>
    </submittedName>
</protein>
<keyword evidence="3" id="KW-1185">Reference proteome</keyword>
<dbReference type="InterPro" id="IPR010736">
    <property type="entry name" value="SHIPPO-rpt"/>
</dbReference>
<evidence type="ECO:0000313" key="2">
    <source>
        <dbReference type="EMBL" id="KAF4672145.1"/>
    </source>
</evidence>
<gene>
    <name evidence="2" type="ORF">FOL47_000862</name>
</gene>
<dbReference type="InterPro" id="IPR051291">
    <property type="entry name" value="CIMAP"/>
</dbReference>
<reference evidence="2 3" key="1">
    <citation type="submission" date="2020-04" db="EMBL/GenBank/DDBJ databases">
        <title>Perkinsus chesapeaki whole genome sequence.</title>
        <authorList>
            <person name="Bogema D.R."/>
        </authorList>
    </citation>
    <scope>NUCLEOTIDE SEQUENCE [LARGE SCALE GENOMIC DNA]</scope>
    <source>
        <strain evidence="2">ATCC PRA-425</strain>
    </source>
</reference>
<dbReference type="Pfam" id="PF07004">
    <property type="entry name" value="SHIPPO-rpt"/>
    <property type="match status" value="2"/>
</dbReference>
<evidence type="ECO:0000313" key="3">
    <source>
        <dbReference type="Proteomes" id="UP000591131"/>
    </source>
</evidence>
<feature type="region of interest" description="Disordered" evidence="1">
    <location>
        <begin position="318"/>
        <end position="342"/>
    </location>
</feature>
<accession>A0A7J6MKW5</accession>
<comment type="caution">
    <text evidence="2">The sequence shown here is derived from an EMBL/GenBank/DDBJ whole genome shotgun (WGS) entry which is preliminary data.</text>
</comment>